<evidence type="ECO:0000313" key="3">
    <source>
        <dbReference type="Proteomes" id="UP001596287"/>
    </source>
</evidence>
<keyword evidence="1" id="KW-0812">Transmembrane</keyword>
<evidence type="ECO:0000313" key="2">
    <source>
        <dbReference type="EMBL" id="MFC6096972.1"/>
    </source>
</evidence>
<comment type="caution">
    <text evidence="2">The sequence shown here is derived from an EMBL/GenBank/DDBJ whole genome shotgun (WGS) entry which is preliminary data.</text>
</comment>
<sequence>MIFKIILLILLIGPILIFSIALVFKIVESGYIFIYSRPLYLYFYPFPKKLKSQYRLILQNEFPFYRRLPDRRKVYFEHRVSCFLKNYQFIGKDIEITAEMMIIIAGTYVMLTFGMRQYIIQQFTKIIIYPRQYFSTINETYHKGEFNPRLKAVVFSWEDFLLGLQTSNDNINLGLHEFSHVLHFHTMKSNDPSAIIFYDEFDEIVKFYKNEQLFSELVSKKYFRDYAFENQFEFLAVILEHFFESPEIFRREFPELYERVRKMINFK</sequence>
<dbReference type="PANTHER" id="PTHR30164:SF2">
    <property type="entry name" value="PROTEIN MTFA"/>
    <property type="match status" value="1"/>
</dbReference>
<organism evidence="2 3">
    <name type="scientific">Flavobacterium qiangtangense</name>
    <dbReference type="NCBI Taxonomy" id="1442595"/>
    <lineage>
        <taxon>Bacteria</taxon>
        <taxon>Pseudomonadati</taxon>
        <taxon>Bacteroidota</taxon>
        <taxon>Flavobacteriia</taxon>
        <taxon>Flavobacteriales</taxon>
        <taxon>Flavobacteriaceae</taxon>
        <taxon>Flavobacterium</taxon>
    </lineage>
</organism>
<keyword evidence="3" id="KW-1185">Reference proteome</keyword>
<dbReference type="Pfam" id="PF06167">
    <property type="entry name" value="Peptidase_M90"/>
    <property type="match status" value="1"/>
</dbReference>
<reference evidence="3" key="1">
    <citation type="journal article" date="2019" name="Int. J. Syst. Evol. Microbiol.">
        <title>The Global Catalogue of Microorganisms (GCM) 10K type strain sequencing project: providing services to taxonomists for standard genome sequencing and annotation.</title>
        <authorList>
            <consortium name="The Broad Institute Genomics Platform"/>
            <consortium name="The Broad Institute Genome Sequencing Center for Infectious Disease"/>
            <person name="Wu L."/>
            <person name="Ma J."/>
        </authorList>
    </citation>
    <scope>NUCLEOTIDE SEQUENCE [LARGE SCALE GENOMIC DNA]</scope>
    <source>
        <strain evidence="3">CCUG 49679</strain>
    </source>
</reference>
<keyword evidence="1" id="KW-1133">Transmembrane helix</keyword>
<feature type="transmembrane region" description="Helical" evidence="1">
    <location>
        <begin position="6"/>
        <end position="27"/>
    </location>
</feature>
<dbReference type="CDD" id="cd20170">
    <property type="entry name" value="Peptidase_M90-like"/>
    <property type="match status" value="1"/>
</dbReference>
<gene>
    <name evidence="2" type="ORF">ACFPVY_09980</name>
</gene>
<dbReference type="InterPro" id="IPR042252">
    <property type="entry name" value="MtfA_N"/>
</dbReference>
<name>A0ABW1PPN8_9FLAO</name>
<dbReference type="Proteomes" id="UP001596287">
    <property type="component" value="Unassembled WGS sequence"/>
</dbReference>
<accession>A0ABW1PPN8</accession>
<evidence type="ECO:0000256" key="1">
    <source>
        <dbReference type="SAM" id="Phobius"/>
    </source>
</evidence>
<dbReference type="InterPro" id="IPR010384">
    <property type="entry name" value="MtfA_fam"/>
</dbReference>
<dbReference type="Gene3D" id="1.10.472.150">
    <property type="entry name" value="Glucose-regulated metallo-peptidase M90, N-terminal domain"/>
    <property type="match status" value="1"/>
</dbReference>
<dbReference type="EMBL" id="JBHSQB010000007">
    <property type="protein sequence ID" value="MFC6096972.1"/>
    <property type="molecule type" value="Genomic_DNA"/>
</dbReference>
<protein>
    <submittedName>
        <fullName evidence="2">Zinc-dependent peptidase</fullName>
    </submittedName>
</protein>
<dbReference type="SUPFAM" id="SSF55486">
    <property type="entry name" value="Metalloproteases ('zincins'), catalytic domain"/>
    <property type="match status" value="1"/>
</dbReference>
<dbReference type="PANTHER" id="PTHR30164">
    <property type="entry name" value="MTFA PEPTIDASE"/>
    <property type="match status" value="1"/>
</dbReference>
<proteinExistence type="predicted"/>
<keyword evidence="1" id="KW-0472">Membrane</keyword>